<keyword evidence="2" id="KW-1185">Reference proteome</keyword>
<evidence type="ECO:0000313" key="2">
    <source>
        <dbReference type="Proteomes" id="UP000828048"/>
    </source>
</evidence>
<sequence length="452" mass="50237">MKIKVKENTIVKPAEETPKHILRSSNLDLLVPSFYAPTIYFYKPNESKNFFDTRLLKEALSNCLVVFYPVAGRLRKRVDGGGFDVDCNGKGVLFVEAEADGVIDDFGDFAPCSEIKKLIPTVDFSGESFSFPLLLLQVTYFKCGGASLGVGFQHTLVDGMSALHFINEWSNITRGLSVAIPPFIDRSLLNGRDPPSPTHHHTEYDPPPPMNSSVQTKERQASPKHTSIAIIKISHDQLKTLKANSKDDKKLETYSTYKILAAHVWRCSCIARGLGDDQASKLYISTDGRSRLHPPLPPGYFGNVIFTGTLLALSGDLRSQPLESTARKIHGVLSRMDDDYLRSALDYLELQPDPTALVRGSHTFKCPNLNIVSWIRLPVHDADFGWGRPIHMGPADVPFEGNVYILPSPTGDGSLSLVVCLEADHMKVFKTVFYDFRKTHSDAPKLNVVEDY</sequence>
<evidence type="ECO:0000313" key="1">
    <source>
        <dbReference type="EMBL" id="KAH7838805.1"/>
    </source>
</evidence>
<protein>
    <submittedName>
        <fullName evidence="1">Uncharacterized protein</fullName>
    </submittedName>
</protein>
<dbReference type="Proteomes" id="UP000828048">
    <property type="component" value="Chromosome 6"/>
</dbReference>
<dbReference type="EMBL" id="CM037156">
    <property type="protein sequence ID" value="KAH7838805.1"/>
    <property type="molecule type" value="Genomic_DNA"/>
</dbReference>
<comment type="caution">
    <text evidence="1">The sequence shown here is derived from an EMBL/GenBank/DDBJ whole genome shotgun (WGS) entry which is preliminary data.</text>
</comment>
<organism evidence="1 2">
    <name type="scientific">Vaccinium darrowii</name>
    <dbReference type="NCBI Taxonomy" id="229202"/>
    <lineage>
        <taxon>Eukaryota</taxon>
        <taxon>Viridiplantae</taxon>
        <taxon>Streptophyta</taxon>
        <taxon>Embryophyta</taxon>
        <taxon>Tracheophyta</taxon>
        <taxon>Spermatophyta</taxon>
        <taxon>Magnoliopsida</taxon>
        <taxon>eudicotyledons</taxon>
        <taxon>Gunneridae</taxon>
        <taxon>Pentapetalae</taxon>
        <taxon>asterids</taxon>
        <taxon>Ericales</taxon>
        <taxon>Ericaceae</taxon>
        <taxon>Vaccinioideae</taxon>
        <taxon>Vaccinieae</taxon>
        <taxon>Vaccinium</taxon>
    </lineage>
</organism>
<name>A0ACB7XDV5_9ERIC</name>
<reference evidence="1 2" key="1">
    <citation type="journal article" date="2021" name="Hortic Res">
        <title>High-quality reference genome and annotation aids understanding of berry development for evergreen blueberry (Vaccinium darrowii).</title>
        <authorList>
            <person name="Yu J."/>
            <person name="Hulse-Kemp A.M."/>
            <person name="Babiker E."/>
            <person name="Staton M."/>
        </authorList>
    </citation>
    <scope>NUCLEOTIDE SEQUENCE [LARGE SCALE GENOMIC DNA]</scope>
    <source>
        <strain evidence="2">cv. NJ 8807/NJ 8810</strain>
        <tissue evidence="1">Young leaf</tissue>
    </source>
</reference>
<accession>A0ACB7XDV5</accession>
<proteinExistence type="predicted"/>
<gene>
    <name evidence="1" type="ORF">Vadar_031409</name>
</gene>